<accession>A0ACB9ANM8</accession>
<evidence type="ECO:0000313" key="2">
    <source>
        <dbReference type="Proteomes" id="UP001056120"/>
    </source>
</evidence>
<organism evidence="1 2">
    <name type="scientific">Smallanthus sonchifolius</name>
    <dbReference type="NCBI Taxonomy" id="185202"/>
    <lineage>
        <taxon>Eukaryota</taxon>
        <taxon>Viridiplantae</taxon>
        <taxon>Streptophyta</taxon>
        <taxon>Embryophyta</taxon>
        <taxon>Tracheophyta</taxon>
        <taxon>Spermatophyta</taxon>
        <taxon>Magnoliopsida</taxon>
        <taxon>eudicotyledons</taxon>
        <taxon>Gunneridae</taxon>
        <taxon>Pentapetalae</taxon>
        <taxon>asterids</taxon>
        <taxon>campanulids</taxon>
        <taxon>Asterales</taxon>
        <taxon>Asteraceae</taxon>
        <taxon>Asteroideae</taxon>
        <taxon>Heliantheae alliance</taxon>
        <taxon>Millerieae</taxon>
        <taxon>Smallanthus</taxon>
    </lineage>
</organism>
<dbReference type="EMBL" id="CM042041">
    <property type="protein sequence ID" value="KAI3711824.1"/>
    <property type="molecule type" value="Genomic_DNA"/>
</dbReference>
<sequence>MNKAGDLCNGCLSPILDDMPFYKCTYGCNFVLHEWCPWFPTELEGYENHPEHTLLLLPKDTYLPRVPYCNVCRGRCKGFAYSCEKCSYYVDVMCAFTPELITHKSHPQHLLSYVQNRMNKDYCRICLSGFTKEETSLSCKSCNFHLHRGCALFLPETVRHRYDKHPLSLTYSPVENHEGDYFCEVCEEELNPNACFYHCQECVQSMQTTCAPLIPQTKPYLFHGSSSQGDPDYACTYKISGHPHPLSYLQVTKTNDDCTKCGRRLHYDFILKCQECKFTVHSYHYEK</sequence>
<proteinExistence type="predicted"/>
<protein>
    <submittedName>
        <fullName evidence="1">Uncharacterized protein</fullName>
    </submittedName>
</protein>
<reference evidence="2" key="1">
    <citation type="journal article" date="2022" name="Mol. Ecol. Resour.">
        <title>The genomes of chicory, endive, great burdock and yacon provide insights into Asteraceae palaeo-polyploidization history and plant inulin production.</title>
        <authorList>
            <person name="Fan W."/>
            <person name="Wang S."/>
            <person name="Wang H."/>
            <person name="Wang A."/>
            <person name="Jiang F."/>
            <person name="Liu H."/>
            <person name="Zhao H."/>
            <person name="Xu D."/>
            <person name="Zhang Y."/>
        </authorList>
    </citation>
    <scope>NUCLEOTIDE SEQUENCE [LARGE SCALE GENOMIC DNA]</scope>
    <source>
        <strain evidence="2">cv. Yunnan</strain>
    </source>
</reference>
<evidence type="ECO:0000313" key="1">
    <source>
        <dbReference type="EMBL" id="KAI3711824.1"/>
    </source>
</evidence>
<dbReference type="Proteomes" id="UP001056120">
    <property type="component" value="Linkage Group LG24"/>
</dbReference>
<gene>
    <name evidence="1" type="ORF">L1987_70372</name>
</gene>
<name>A0ACB9ANM8_9ASTR</name>
<comment type="caution">
    <text evidence="1">The sequence shown here is derived from an EMBL/GenBank/DDBJ whole genome shotgun (WGS) entry which is preliminary data.</text>
</comment>
<keyword evidence="2" id="KW-1185">Reference proteome</keyword>
<reference evidence="1 2" key="2">
    <citation type="journal article" date="2022" name="Mol. Ecol. Resour.">
        <title>The genomes of chicory, endive, great burdock and yacon provide insights into Asteraceae paleo-polyploidization history and plant inulin production.</title>
        <authorList>
            <person name="Fan W."/>
            <person name="Wang S."/>
            <person name="Wang H."/>
            <person name="Wang A."/>
            <person name="Jiang F."/>
            <person name="Liu H."/>
            <person name="Zhao H."/>
            <person name="Xu D."/>
            <person name="Zhang Y."/>
        </authorList>
    </citation>
    <scope>NUCLEOTIDE SEQUENCE [LARGE SCALE GENOMIC DNA]</scope>
    <source>
        <strain evidence="2">cv. Yunnan</strain>
        <tissue evidence="1">Leaves</tissue>
    </source>
</reference>